<feature type="compositionally biased region" description="Polar residues" evidence="1">
    <location>
        <begin position="1"/>
        <end position="11"/>
    </location>
</feature>
<evidence type="ECO:0000256" key="1">
    <source>
        <dbReference type="SAM" id="MobiDB-lite"/>
    </source>
</evidence>
<feature type="region of interest" description="Disordered" evidence="1">
    <location>
        <begin position="181"/>
        <end position="201"/>
    </location>
</feature>
<dbReference type="AlphaFoldDB" id="A0ABD1MXF1"/>
<feature type="region of interest" description="Disordered" evidence="1">
    <location>
        <begin position="1"/>
        <end position="39"/>
    </location>
</feature>
<keyword evidence="3" id="KW-1185">Reference proteome</keyword>
<dbReference type="InterPro" id="IPR029058">
    <property type="entry name" value="AB_hydrolase_fold"/>
</dbReference>
<dbReference type="PANTHER" id="PTHR46398:SF7">
    <property type="entry name" value="ALPHA_BETA-HYDROLASES SUPERFAMILY PROTEIN"/>
    <property type="match status" value="1"/>
</dbReference>
<reference evidence="2 3" key="1">
    <citation type="submission" date="2024-08" db="EMBL/GenBank/DDBJ databases">
        <title>Insights into the chromosomal genome structure of Flemingia macrophylla.</title>
        <authorList>
            <person name="Ding Y."/>
            <person name="Zhao Y."/>
            <person name="Bi W."/>
            <person name="Wu M."/>
            <person name="Zhao G."/>
            <person name="Gong Y."/>
            <person name="Li W."/>
            <person name="Zhang P."/>
        </authorList>
    </citation>
    <scope>NUCLEOTIDE SEQUENCE [LARGE SCALE GENOMIC DNA]</scope>
    <source>
        <strain evidence="2">DYQJB</strain>
        <tissue evidence="2">Leaf</tissue>
    </source>
</reference>
<dbReference type="EMBL" id="JBGMDY010000003">
    <property type="protein sequence ID" value="KAL2340202.1"/>
    <property type="molecule type" value="Genomic_DNA"/>
</dbReference>
<sequence length="201" mass="21963">MTQNYTLQSPVSTSPHPSRAAAPPPLQRPSGVPLPPFRHPSADTLGNAPPYLVYTDHLHKEIVQAVRGLNLAKEIQAWLVLSTNVAGAALLWVSVIKFLKDLCNNTVIDYTNLLTSFIGPNCCLNPSIVNVFLDHEPKSTSTKNMIHLSQSKFDHIVLSYTATSDHGIIWIEKDAEKALQVSDQESVPTNGTNSQREEGSG</sequence>
<dbReference type="Proteomes" id="UP001603857">
    <property type="component" value="Unassembled WGS sequence"/>
</dbReference>
<feature type="compositionally biased region" description="Pro residues" evidence="1">
    <location>
        <begin position="22"/>
        <end position="38"/>
    </location>
</feature>
<gene>
    <name evidence="2" type="ORF">Fmac_008142</name>
</gene>
<evidence type="ECO:0000313" key="2">
    <source>
        <dbReference type="EMBL" id="KAL2340202.1"/>
    </source>
</evidence>
<proteinExistence type="predicted"/>
<feature type="compositionally biased region" description="Low complexity" evidence="1">
    <location>
        <begin position="12"/>
        <end position="21"/>
    </location>
</feature>
<evidence type="ECO:0000313" key="3">
    <source>
        <dbReference type="Proteomes" id="UP001603857"/>
    </source>
</evidence>
<organism evidence="2 3">
    <name type="scientific">Flemingia macrophylla</name>
    <dbReference type="NCBI Taxonomy" id="520843"/>
    <lineage>
        <taxon>Eukaryota</taxon>
        <taxon>Viridiplantae</taxon>
        <taxon>Streptophyta</taxon>
        <taxon>Embryophyta</taxon>
        <taxon>Tracheophyta</taxon>
        <taxon>Spermatophyta</taxon>
        <taxon>Magnoliopsida</taxon>
        <taxon>eudicotyledons</taxon>
        <taxon>Gunneridae</taxon>
        <taxon>Pentapetalae</taxon>
        <taxon>rosids</taxon>
        <taxon>fabids</taxon>
        <taxon>Fabales</taxon>
        <taxon>Fabaceae</taxon>
        <taxon>Papilionoideae</taxon>
        <taxon>50 kb inversion clade</taxon>
        <taxon>NPAAA clade</taxon>
        <taxon>indigoferoid/millettioid clade</taxon>
        <taxon>Phaseoleae</taxon>
        <taxon>Flemingia</taxon>
    </lineage>
</organism>
<dbReference type="Gene3D" id="3.40.50.1820">
    <property type="entry name" value="alpha/beta hydrolase"/>
    <property type="match status" value="1"/>
</dbReference>
<feature type="compositionally biased region" description="Polar residues" evidence="1">
    <location>
        <begin position="181"/>
        <end position="194"/>
    </location>
</feature>
<name>A0ABD1MXF1_9FABA</name>
<dbReference type="PANTHER" id="PTHR46398">
    <property type="entry name" value="ALPHA/BETA-HYDROLASES SUPERFAMILY PROTEIN"/>
    <property type="match status" value="1"/>
</dbReference>
<protein>
    <submittedName>
        <fullName evidence="2">Uncharacterized protein</fullName>
    </submittedName>
</protein>
<comment type="caution">
    <text evidence="2">The sequence shown here is derived from an EMBL/GenBank/DDBJ whole genome shotgun (WGS) entry which is preliminary data.</text>
</comment>
<accession>A0ABD1MXF1</accession>